<evidence type="ECO:0000256" key="6">
    <source>
        <dbReference type="ARBA" id="ARBA00022837"/>
    </source>
</evidence>
<comment type="caution">
    <text evidence="15">The sequence shown here is derived from an EMBL/GenBank/DDBJ whole genome shotgun (WGS) entry which is preliminary data.</text>
</comment>
<evidence type="ECO:0000256" key="1">
    <source>
        <dbReference type="ARBA" id="ARBA00004141"/>
    </source>
</evidence>
<evidence type="ECO:0000313" key="16">
    <source>
        <dbReference type="Proteomes" id="UP000186817"/>
    </source>
</evidence>
<feature type="compositionally biased region" description="Basic and acidic residues" evidence="13">
    <location>
        <begin position="1408"/>
        <end position="1423"/>
    </location>
</feature>
<keyword evidence="2" id="KW-0813">Transport</keyword>
<keyword evidence="8 14" id="KW-1133">Transmembrane helix</keyword>
<evidence type="ECO:0000256" key="5">
    <source>
        <dbReference type="ARBA" id="ARBA00022692"/>
    </source>
</evidence>
<feature type="transmembrane region" description="Helical" evidence="14">
    <location>
        <begin position="2219"/>
        <end position="2240"/>
    </location>
</feature>
<dbReference type="GO" id="GO:0098703">
    <property type="term" value="P:calcium ion import across plasma membrane"/>
    <property type="evidence" value="ECO:0007669"/>
    <property type="project" value="TreeGrafter"/>
</dbReference>
<feature type="region of interest" description="Disordered" evidence="13">
    <location>
        <begin position="1452"/>
        <end position="1547"/>
    </location>
</feature>
<evidence type="ECO:0000256" key="10">
    <source>
        <dbReference type="ARBA" id="ARBA00023136"/>
    </source>
</evidence>
<gene>
    <name evidence="15" type="primary">Catsper1</name>
    <name evidence="15" type="ORF">AK812_SmicGene19144</name>
</gene>
<organism evidence="15 16">
    <name type="scientific">Symbiodinium microadriaticum</name>
    <name type="common">Dinoflagellate</name>
    <name type="synonym">Zooxanthella microadriatica</name>
    <dbReference type="NCBI Taxonomy" id="2951"/>
    <lineage>
        <taxon>Eukaryota</taxon>
        <taxon>Sar</taxon>
        <taxon>Alveolata</taxon>
        <taxon>Dinophyceae</taxon>
        <taxon>Suessiales</taxon>
        <taxon>Symbiodiniaceae</taxon>
        <taxon>Symbiodinium</taxon>
    </lineage>
</organism>
<evidence type="ECO:0000313" key="15">
    <source>
        <dbReference type="EMBL" id="OLP98420.1"/>
    </source>
</evidence>
<feature type="compositionally biased region" description="Polar residues" evidence="13">
    <location>
        <begin position="1520"/>
        <end position="1538"/>
    </location>
</feature>
<evidence type="ECO:0000256" key="9">
    <source>
        <dbReference type="ARBA" id="ARBA00023065"/>
    </source>
</evidence>
<feature type="region of interest" description="Disordered" evidence="13">
    <location>
        <begin position="2068"/>
        <end position="2138"/>
    </location>
</feature>
<dbReference type="Pfam" id="PF00520">
    <property type="entry name" value="Ion_trans"/>
    <property type="match status" value="1"/>
</dbReference>
<keyword evidence="7" id="KW-0851">Voltage-gated channel</keyword>
<dbReference type="Proteomes" id="UP000186817">
    <property type="component" value="Unassembled WGS sequence"/>
</dbReference>
<dbReference type="InterPro" id="IPR005821">
    <property type="entry name" value="Ion_trans_dom"/>
</dbReference>
<feature type="transmembrane region" description="Helical" evidence="14">
    <location>
        <begin position="2396"/>
        <end position="2417"/>
    </location>
</feature>
<keyword evidence="6" id="KW-0106">Calcium</keyword>
<keyword evidence="10 14" id="KW-0472">Membrane</keyword>
<keyword evidence="5 14" id="KW-0812">Transmembrane</keyword>
<dbReference type="OrthoDB" id="418273at2759"/>
<dbReference type="GO" id="GO:0005891">
    <property type="term" value="C:voltage-gated calcium channel complex"/>
    <property type="evidence" value="ECO:0007669"/>
    <property type="project" value="TreeGrafter"/>
</dbReference>
<dbReference type="InterPro" id="IPR043502">
    <property type="entry name" value="DNA/RNA_pol_sf"/>
</dbReference>
<feature type="transmembrane region" description="Helical" evidence="14">
    <location>
        <begin position="2252"/>
        <end position="2275"/>
    </location>
</feature>
<evidence type="ECO:0000256" key="12">
    <source>
        <dbReference type="ARBA" id="ARBA00023303"/>
    </source>
</evidence>
<evidence type="ECO:0000256" key="14">
    <source>
        <dbReference type="SAM" id="Phobius"/>
    </source>
</evidence>
<keyword evidence="12" id="KW-0407">Ion channel</keyword>
<keyword evidence="11" id="KW-0325">Glycoprotein</keyword>
<protein>
    <submittedName>
        <fullName evidence="15">Cation channel sperm-associated protein 1</fullName>
    </submittedName>
</protein>
<dbReference type="PANTHER" id="PTHR45628">
    <property type="entry name" value="VOLTAGE-DEPENDENT CALCIUM CHANNEL TYPE A SUBUNIT ALPHA-1"/>
    <property type="match status" value="1"/>
</dbReference>
<dbReference type="SUPFAM" id="SSF56672">
    <property type="entry name" value="DNA/RNA polymerases"/>
    <property type="match status" value="1"/>
</dbReference>
<comment type="subcellular location">
    <subcellularLocation>
        <location evidence="1">Membrane</location>
        <topology evidence="1">Multi-pass membrane protein</topology>
    </subcellularLocation>
</comment>
<evidence type="ECO:0000256" key="7">
    <source>
        <dbReference type="ARBA" id="ARBA00022882"/>
    </source>
</evidence>
<proteinExistence type="predicted"/>
<feature type="compositionally biased region" description="Basic and acidic residues" evidence="13">
    <location>
        <begin position="438"/>
        <end position="458"/>
    </location>
</feature>
<evidence type="ECO:0000256" key="3">
    <source>
        <dbReference type="ARBA" id="ARBA00022568"/>
    </source>
</evidence>
<evidence type="ECO:0000256" key="8">
    <source>
        <dbReference type="ARBA" id="ARBA00022989"/>
    </source>
</evidence>
<dbReference type="PANTHER" id="PTHR45628:SF7">
    <property type="entry name" value="VOLTAGE-DEPENDENT CALCIUM CHANNEL TYPE A SUBUNIT ALPHA-1"/>
    <property type="match status" value="1"/>
</dbReference>
<evidence type="ECO:0000256" key="11">
    <source>
        <dbReference type="ARBA" id="ARBA00023180"/>
    </source>
</evidence>
<dbReference type="GO" id="GO:0008331">
    <property type="term" value="F:high voltage-gated calcium channel activity"/>
    <property type="evidence" value="ECO:0007669"/>
    <property type="project" value="TreeGrafter"/>
</dbReference>
<feature type="region of interest" description="Disordered" evidence="13">
    <location>
        <begin position="1570"/>
        <end position="1603"/>
    </location>
</feature>
<sequence length="2540" mass="277143">MKTTWLSTYNQWENDYDTQCLLGYHVVKGRFSAVTYSRQALAFPMRRLDKMISEIRSGEFDPCAGPGALFPKTTAVKELKTQIEEECGMGLREIVAALGGALPETDPSSWSPVSAVTSEDLCAASDGELHDGEHEPAAFHARAKEIGINSAELDVLKADAHDTFGTFAFACNYVPGQSDETPLLELAAKITGVNPAPSGRLPFIRRLVFEAYTMAAADLRSRVERKDDDTPRKLAVAERAARHSEQVTRLRGLSLTGELEPSNALVDLVTQQVEDNQLKYVRWEQCTKRDQELMGIKTDPVWKPDSNGVIKEVKIPSDIKADLTSDLMLKWALQRRSLAYDQTRIIEYDVLEEWSQILLDAYVQPAPEGYSQVSIEQIHKADLEFFKHMMRATRNGIKIQSDGAKPLEEAFRTAKVAPEVRLILQPLQSASASGLKRKAADNDNADKRGKSSSAEERYQRQIKNLQGQVRNLQAKAKGKGKPKGGLERTIRMPKKLIGQSPVNADGENICFDFHLGGCDKAQPGADHLRQSGFITVSVDHVAKRAKPLHKSLRLDLSKPSSAVLLRNLFASHTVCYVHAALPYGTCKRTRSAMLPKHLRLCKSSKARALRSISHPDGVPSMSQEERLRVQSANQVFRNVCSFMSLCCLSNVRVSLENPSNSLLWHVPCIKKLVDRFGLFEVKFQQCMWGGGTAKWTTFLMNCPELACLAKSCDGDHVHRSVAVRRDAQGNKDAAAYPPKLCAAIADAISLAVRSDGAVDAVVVSSLKSTIYEVYVGAYRSPQQFVEEALLLQHPFDSDMSVCDDLKVAIFRLLTLGPSAVRNEQAAMLDYDAERARELEPKEKTLHEQLSESRQRVVLGKRFLLLGEMARDAGIRDPELCRCQVVGTSLVGEQPPCPLFAECRRDATLSVSQLMHASKWSRMACSERSDTVDGSMASHLWDEALREVEAGWLQGPLSSAQVSELVGPLFVVSPRFGLRQHDKVRAVDDLSCSLVNMAFASTSKLELGGVDDVAVLARTLLECVRDDRSVVLKLSDGSELVGVLSEELSLQDARRIVGRTLDLEHACKQCLVSVPSLWASVLGIVGPSGSRELFISHVLPFGACASVYSFNRIARALHVIGIRLFGLVWCNYYDDFPHLSLERSGASDQEVAESFLTLVGWRYSTKEKKRQPFRRCFDALGVAFDFVSSDQGVIVVKNKVGRVQQIVDEIDVALSKGCLTQPHAASLMGRLHFAESQLFGRAALHRMRMCHARASGSEPGTSISARMSEELHWAKHFLADCPPRQVRTRTAGCPAVIFTDASLEDLQSVASVGGVFYQYRAERSVQDVPCFFSATVPSNILQRLQRDTKHVIAALELMAVVIAVQLWGPLLSSKRCAALANITQAAPEPANLEDAGMPDAPDAPPDPSLPKDRAPSTQRGERWFPDSSGASLAKFTHAAEALATQAAGLFSKSDTGENALSGTKPDVEASPAAPDEPPVQCEAVPPDIAASPSGSDESPEMGGSEQLPETSETPRHGEESGQATARQDSADSMKQTTSWVPDGSAASLSRWTDAAGTVATQAMGLFTTTARSASVEGEVSETSQSCPDGPDGAADTATPVGSSLSKIKTAAESLASQASGLFVQSKNQEDASAPTAGRGLADLSGALSQLASQTTDLLSPLSPRWTQADSGDPVKTEVGAAEAEGPPRSPATSQSDEIQAELQRRRSRLNLGFTGRCWRCGAEIVAELDAVEAHEEICSRPMQQLLDAAELLAPQPLPGELIGMESGSHPAESPAGEGGPSCEEQQTSSQSSWTRRGVSALVDLKQSVQATSSSVARRACEAAGYGGAALTPELDPLQDASKKEKPPKPPKLLQEIAPLPKQKVHKASVAAMRQVLDDQLEEMNGIFILHAQKIKRMLDLQEQAEKMRDLELQELRNELVAAKGPKKGNGPSPLEHCKKLLVERDTACRLAEAENFQLREQLAAMRALGNQTLIMKTGNPGTNVSTISGPVVTGVSSPMPISAAPTPLAANGVSIGSGGFAGAGTLLGPAPVPATPMVAAPLHAPEVLNRLERAQTVLETWASAHHPQLGIRKPVGQDDEDETSSDSDVELPGVVKGGRRKFRGDLRVSQRQPEQSENEEEEVVDPKAEYLKESQKQRKKKMLNSKLRALDMKTRMRDAFAEPSYIATEHYHTKGCAQKLARSPYFEHTTMTIILLNSVWIGIESTINESALLINADPGIIVVENMLCMAFSVEIIVRFFAFKSKLRALRDFWFIYDFFLAFFMVLETWVFFVILSATGGDLVLFDSSIMRMLRLLRLTRVARIARMLRFLPEVMILVRAIGAALRSVILTVILGLMIVYIFAIALSQIAVGTDAGTSYYSTLPAAMFSLIFHGCFNNDLASMARLSFQDDIIVGSLFAVFILIAPLTIMNLLLGVLVEVVRVVATAEQEGRVVRNLKEELHWAKQSLGTEGDTITQEEFILLLQNDQAIGVLQDVGVDLIALVKDPNIIFDGDPCIHFQDFLNEILLLRGSNNATVKDLTVLKNHLLQSLPTVLKKKLHF</sequence>
<keyword evidence="3" id="KW-0109">Calcium transport</keyword>
<dbReference type="Gene3D" id="1.10.287.70">
    <property type="match status" value="1"/>
</dbReference>
<keyword evidence="4" id="KW-0107">Calcium channel</keyword>
<feature type="transmembrane region" description="Helical" evidence="14">
    <location>
        <begin position="2322"/>
        <end position="2345"/>
    </location>
</feature>
<dbReference type="SUPFAM" id="SSF81324">
    <property type="entry name" value="Voltage-gated potassium channels"/>
    <property type="match status" value="1"/>
</dbReference>
<evidence type="ECO:0000256" key="2">
    <source>
        <dbReference type="ARBA" id="ARBA00022448"/>
    </source>
</evidence>
<dbReference type="EMBL" id="LSRX01000397">
    <property type="protein sequence ID" value="OLP98420.1"/>
    <property type="molecule type" value="Genomic_DNA"/>
</dbReference>
<feature type="compositionally biased region" description="Basic and acidic residues" evidence="13">
    <location>
        <begin position="2123"/>
        <end position="2135"/>
    </location>
</feature>
<dbReference type="InterPro" id="IPR027359">
    <property type="entry name" value="Volt_channel_dom_sf"/>
</dbReference>
<keyword evidence="16" id="KW-1185">Reference proteome</keyword>
<feature type="region of interest" description="Disordered" evidence="13">
    <location>
        <begin position="1653"/>
        <end position="1700"/>
    </location>
</feature>
<feature type="region of interest" description="Disordered" evidence="13">
    <location>
        <begin position="1828"/>
        <end position="1849"/>
    </location>
</feature>
<reference evidence="15 16" key="1">
    <citation type="submission" date="2016-02" db="EMBL/GenBank/DDBJ databases">
        <title>Genome analysis of coral dinoflagellate symbionts highlights evolutionary adaptations to a symbiotic lifestyle.</title>
        <authorList>
            <person name="Aranda M."/>
            <person name="Li Y."/>
            <person name="Liew Y.J."/>
            <person name="Baumgarten S."/>
            <person name="Simakov O."/>
            <person name="Wilson M."/>
            <person name="Piel J."/>
            <person name="Ashoor H."/>
            <person name="Bougouffa S."/>
            <person name="Bajic V.B."/>
            <person name="Ryu T."/>
            <person name="Ravasi T."/>
            <person name="Bayer T."/>
            <person name="Micklem G."/>
            <person name="Kim H."/>
            <person name="Bhak J."/>
            <person name="Lajeunesse T.C."/>
            <person name="Voolstra C.R."/>
        </authorList>
    </citation>
    <scope>NUCLEOTIDE SEQUENCE [LARGE SCALE GENOMIC DNA]</scope>
    <source>
        <strain evidence="15 16">CCMP2467</strain>
    </source>
</reference>
<accession>A0A1Q9DTC0</accession>
<evidence type="ECO:0000256" key="4">
    <source>
        <dbReference type="ARBA" id="ARBA00022673"/>
    </source>
</evidence>
<dbReference type="InterPro" id="IPR050599">
    <property type="entry name" value="VDCC_alpha-1_subunit"/>
</dbReference>
<keyword evidence="9" id="KW-0406">Ion transport</keyword>
<dbReference type="Gene3D" id="1.20.120.350">
    <property type="entry name" value="Voltage-gated potassium channels. Chain C"/>
    <property type="match status" value="1"/>
</dbReference>
<feature type="region of interest" description="Disordered" evidence="13">
    <location>
        <begin position="1389"/>
        <end position="1427"/>
    </location>
</feature>
<feature type="transmembrane region" description="Helical" evidence="14">
    <location>
        <begin position="2357"/>
        <end position="2375"/>
    </location>
</feature>
<feature type="region of interest" description="Disordered" evidence="13">
    <location>
        <begin position="433"/>
        <end position="458"/>
    </location>
</feature>
<feature type="region of interest" description="Disordered" evidence="13">
    <location>
        <begin position="1760"/>
        <end position="1794"/>
    </location>
</feature>
<evidence type="ECO:0000256" key="13">
    <source>
        <dbReference type="SAM" id="MobiDB-lite"/>
    </source>
</evidence>
<feature type="compositionally biased region" description="Acidic residues" evidence="13">
    <location>
        <begin position="2076"/>
        <end position="2088"/>
    </location>
</feature>
<name>A0A1Q9DTC0_SYMMI</name>